<dbReference type="AlphaFoldDB" id="A0A8S2X3B5"/>
<dbReference type="Proteomes" id="UP000682733">
    <property type="component" value="Unassembled WGS sequence"/>
</dbReference>
<dbReference type="Gene3D" id="3.40.190.10">
    <property type="entry name" value="Periplasmic binding protein-like II"/>
    <property type="match status" value="1"/>
</dbReference>
<evidence type="ECO:0000313" key="3">
    <source>
        <dbReference type="Proteomes" id="UP000682733"/>
    </source>
</evidence>
<dbReference type="EMBL" id="CAJOBA010088374">
    <property type="protein sequence ID" value="CAF4473242.1"/>
    <property type="molecule type" value="Genomic_DNA"/>
</dbReference>
<feature type="non-terminal residue" evidence="2">
    <location>
        <position position="1"/>
    </location>
</feature>
<dbReference type="Gene3D" id="3.40.50.2300">
    <property type="match status" value="1"/>
</dbReference>
<dbReference type="InterPro" id="IPR028082">
    <property type="entry name" value="Peripla_BP_I"/>
</dbReference>
<dbReference type="SUPFAM" id="SSF53822">
    <property type="entry name" value="Periplasmic binding protein-like I"/>
    <property type="match status" value="1"/>
</dbReference>
<feature type="non-terminal residue" evidence="2">
    <location>
        <position position="250"/>
    </location>
</feature>
<proteinExistence type="predicted"/>
<evidence type="ECO:0000313" key="1">
    <source>
        <dbReference type="EMBL" id="CAF1639133.1"/>
    </source>
</evidence>
<organism evidence="2 3">
    <name type="scientific">Didymodactylos carnosus</name>
    <dbReference type="NCBI Taxonomy" id="1234261"/>
    <lineage>
        <taxon>Eukaryota</taxon>
        <taxon>Metazoa</taxon>
        <taxon>Spiralia</taxon>
        <taxon>Gnathifera</taxon>
        <taxon>Rotifera</taxon>
        <taxon>Eurotatoria</taxon>
        <taxon>Bdelloidea</taxon>
        <taxon>Philodinida</taxon>
        <taxon>Philodinidae</taxon>
        <taxon>Didymodactylos</taxon>
    </lineage>
</organism>
<evidence type="ECO:0000313" key="2">
    <source>
        <dbReference type="EMBL" id="CAF4473242.1"/>
    </source>
</evidence>
<reference evidence="2" key="1">
    <citation type="submission" date="2021-02" db="EMBL/GenBank/DDBJ databases">
        <authorList>
            <person name="Nowell W R."/>
        </authorList>
    </citation>
    <scope>NUCLEOTIDE SEQUENCE</scope>
</reference>
<accession>A0A8S2X3B5</accession>
<dbReference type="Proteomes" id="UP000677228">
    <property type="component" value="Unassembled WGS sequence"/>
</dbReference>
<protein>
    <submittedName>
        <fullName evidence="2">Uncharacterized protein</fullName>
    </submittedName>
</protein>
<dbReference type="EMBL" id="CAJNOK010061734">
    <property type="protein sequence ID" value="CAF1639133.1"/>
    <property type="molecule type" value="Genomic_DNA"/>
</dbReference>
<comment type="caution">
    <text evidence="2">The sequence shown here is derived from an EMBL/GenBank/DDBJ whole genome shotgun (WGS) entry which is preliminary data.</text>
</comment>
<sequence>IGVLTVEPVEGHLVDAPINTTLLNQAYDLWKYYDYDTFPGDTNVSSYALFTFDAAWSLILSLQQLCSIQLPCLEFVNVSNCYNRLFLHSEHYYSIMSKMTFLGVSGQIKFSNETADRVDDAYYIVKNIQTLNTDPNNIYYLPVLKWYTGSDKWTYYTNESNDIIWPDLSKNIPKDHRLISGQKLRIAIMEVAPFIMLKNSTNMYNNMTDNYKIVDMTSFHGFFKDILSNLQDRMGFIPVIMLVKPDTKYN</sequence>
<name>A0A8S2X3B5_9BILA</name>
<gene>
    <name evidence="1" type="ORF">OVA965_LOCUS44165</name>
    <name evidence="2" type="ORF">TMI583_LOCUS46795</name>
</gene>